<feature type="compositionally biased region" description="Gly residues" evidence="4">
    <location>
        <begin position="246"/>
        <end position="255"/>
    </location>
</feature>
<comment type="subcellular location">
    <subcellularLocation>
        <location evidence="1">Cytoplasm</location>
        <location evidence="1">Cytoskeleton</location>
        <location evidence="1">Cilium axoneme</location>
    </subcellularLocation>
</comment>
<organism evidence="5">
    <name type="scientific">Yamagishiella unicocca</name>
    <dbReference type="NCBI Taxonomy" id="51707"/>
    <lineage>
        <taxon>Eukaryota</taxon>
        <taxon>Viridiplantae</taxon>
        <taxon>Chlorophyta</taxon>
        <taxon>core chlorophytes</taxon>
        <taxon>Chlorophyceae</taxon>
        <taxon>CS clade</taxon>
        <taxon>Chlamydomonadales</taxon>
        <taxon>Volvocaceae</taxon>
        <taxon>Yamagishiella</taxon>
    </lineage>
</organism>
<feature type="region of interest" description="Disordered" evidence="4">
    <location>
        <begin position="111"/>
        <end position="136"/>
    </location>
</feature>
<feature type="region of interest" description="Disordered" evidence="4">
    <location>
        <begin position="174"/>
        <end position="384"/>
    </location>
</feature>
<dbReference type="InterPro" id="IPR003591">
    <property type="entry name" value="Leu-rich_rpt_typical-subtyp"/>
</dbReference>
<feature type="compositionally biased region" description="Gly residues" evidence="4">
    <location>
        <begin position="504"/>
        <end position="517"/>
    </location>
</feature>
<accession>A0A2Z5X882</accession>
<dbReference type="PANTHER" id="PTHR48051">
    <property type="match status" value="1"/>
</dbReference>
<dbReference type="AlphaFoldDB" id="A0A2Z5X882"/>
<keyword evidence="2" id="KW-0433">Leucine-rich repeat</keyword>
<dbReference type="SMART" id="SM00369">
    <property type="entry name" value="LRR_TYP"/>
    <property type="match status" value="3"/>
</dbReference>
<proteinExistence type="predicted"/>
<reference evidence="5" key="1">
    <citation type="journal article" date="2018" name="Commun. Biol.">
        <title>Anisogamy evolved with a reduced sex-determining region in volvocine green algae.</title>
        <authorList>
            <person name="Hamaji T."/>
            <person name="Kawai-Toyooka H."/>
            <person name="Uchimura H."/>
            <person name="Suzuki M."/>
            <person name="Noguchi H."/>
            <person name="Minakuchi Y."/>
            <person name="Toyoda A."/>
            <person name="Fujiyama A."/>
            <person name="Miyagishima S."/>
            <person name="Umen J.G."/>
            <person name="Nozaki H."/>
        </authorList>
    </citation>
    <scope>NUCLEOTIDE SEQUENCE</scope>
    <source>
        <strain evidence="5">NIES-3982</strain>
    </source>
</reference>
<evidence type="ECO:0000313" key="5">
    <source>
        <dbReference type="EMBL" id="BBC28442.1"/>
    </source>
</evidence>
<feature type="compositionally biased region" description="Low complexity" evidence="4">
    <location>
        <begin position="174"/>
        <end position="184"/>
    </location>
</feature>
<dbReference type="Gene3D" id="3.80.10.10">
    <property type="entry name" value="Ribonuclease Inhibitor"/>
    <property type="match status" value="1"/>
</dbReference>
<name>A0A2Z5X882_9CHLO</name>
<dbReference type="GO" id="GO:0005930">
    <property type="term" value="C:axoneme"/>
    <property type="evidence" value="ECO:0007669"/>
    <property type="project" value="UniProtKB-SubCell"/>
</dbReference>
<dbReference type="SUPFAM" id="SSF52058">
    <property type="entry name" value="L domain-like"/>
    <property type="match status" value="1"/>
</dbReference>
<feature type="region of interest" description="Disordered" evidence="4">
    <location>
        <begin position="417"/>
        <end position="540"/>
    </location>
</feature>
<protein>
    <submittedName>
        <fullName evidence="5">Putative Leucine-rich repeat (LRR) protein, homolog of Volvox carteri MTF0684/MTM0041</fullName>
    </submittedName>
</protein>
<feature type="compositionally biased region" description="Gly residues" evidence="4">
    <location>
        <begin position="185"/>
        <end position="195"/>
    </location>
</feature>
<dbReference type="InterPro" id="IPR001611">
    <property type="entry name" value="Leu-rich_rpt"/>
</dbReference>
<dbReference type="InterPro" id="IPR050216">
    <property type="entry name" value="LRR_domain-containing"/>
</dbReference>
<evidence type="ECO:0000256" key="3">
    <source>
        <dbReference type="ARBA" id="ARBA00022737"/>
    </source>
</evidence>
<evidence type="ECO:0000256" key="1">
    <source>
        <dbReference type="ARBA" id="ARBA00004430"/>
    </source>
</evidence>
<keyword evidence="3" id="KW-0677">Repeat</keyword>
<feature type="region of interest" description="Disordered" evidence="4">
    <location>
        <begin position="552"/>
        <end position="578"/>
    </location>
</feature>
<feature type="compositionally biased region" description="Acidic residues" evidence="4">
    <location>
        <begin position="341"/>
        <end position="354"/>
    </location>
</feature>
<feature type="compositionally biased region" description="Low complexity" evidence="4">
    <location>
        <begin position="196"/>
        <end position="218"/>
    </location>
</feature>
<sequence length="578" mass="56838">MSLTSLDVSFNQLHELPACLGALTLLTCLRAQYNQIERVHPQAFSGLGGCLVELHLGDNALGSLPAEVGCLSRLARLDLRYTRLTELPAELSRLGDVGCLQQLGLEGCPLGAAQEGRPEGRPATAGTPREQQQQQALYRRIRKAAADTEAAAGGAVAGQALAEVLKQLGTTAQAGRPGHEAAAGRGAGSSSGGAGSRSQPPAAAGPGPGSAAASTGAPAAGGGARKVNVLSLGSGGSGAGATSSSGPGGGGGVAGGAREQGDASRGTAAEPNAGAGPRYAQLQPLQLHSAAAPEPGSAARGSGGGDVRAQGRPRRQHPGAVPPRSPLTDLRNSHADLELSYVDEDDDEPADDEGINIVGAGGAGAAPPLSPGEPSPGGGAPRAMALALEELSELPPAAAAVMYRSLDMVAAGVQEMREGRPLSRGGTSAGVPLPPNAMRPASSSRPGSQHRRPGSSSSYGDPLRPRTSSSASGLPGSAGGGAPRQPPGEELTGAMALLASVGMRAGGSGGQGAGGTPGRRNPGGDSDAGCGEGSGLGALAPITFPLASGVRGMLRGVSGGRQVFEGEEEAGAGERRTR</sequence>
<dbReference type="Pfam" id="PF00560">
    <property type="entry name" value="LRR_1"/>
    <property type="match status" value="1"/>
</dbReference>
<dbReference type="EMBL" id="LC314412">
    <property type="protein sequence ID" value="BBC28442.1"/>
    <property type="molecule type" value="Genomic_DNA"/>
</dbReference>
<dbReference type="InterPro" id="IPR032675">
    <property type="entry name" value="LRR_dom_sf"/>
</dbReference>
<evidence type="ECO:0000256" key="2">
    <source>
        <dbReference type="ARBA" id="ARBA00022614"/>
    </source>
</evidence>
<dbReference type="PANTHER" id="PTHR48051:SF1">
    <property type="entry name" value="RAS SUPPRESSOR PROTEIN 1"/>
    <property type="match status" value="1"/>
</dbReference>
<gene>
    <name evidence="5" type="primary">YMTp05</name>
</gene>
<evidence type="ECO:0000256" key="4">
    <source>
        <dbReference type="SAM" id="MobiDB-lite"/>
    </source>
</evidence>